<dbReference type="GO" id="GO:0004322">
    <property type="term" value="F:ferroxidase activity"/>
    <property type="evidence" value="ECO:0007669"/>
    <property type="project" value="TreeGrafter"/>
</dbReference>
<feature type="transmembrane region" description="Helical" evidence="9">
    <location>
        <begin position="562"/>
        <end position="581"/>
    </location>
</feature>
<dbReference type="FunFam" id="2.60.40.420:FF:000024">
    <property type="entry name" value="FET5p Multicopper oxidase"/>
    <property type="match status" value="1"/>
</dbReference>
<evidence type="ECO:0000313" key="14">
    <source>
        <dbReference type="EMBL" id="EGW31943.1"/>
    </source>
</evidence>
<evidence type="ECO:0000259" key="11">
    <source>
        <dbReference type="Pfam" id="PF00394"/>
    </source>
</evidence>
<dbReference type="KEGG" id="spaa:SPAPADRAFT_66625"/>
<dbReference type="GeneID" id="18875107"/>
<keyword evidence="8" id="KW-0325">Glycoprotein</keyword>
<dbReference type="FunFam" id="2.60.40.420:FF:000022">
    <property type="entry name" value="FET5p Multicopper oxidase"/>
    <property type="match status" value="1"/>
</dbReference>
<keyword evidence="3" id="KW-0813">Transport</keyword>
<dbReference type="CDD" id="cd13851">
    <property type="entry name" value="CuRO_1_Fet3p"/>
    <property type="match status" value="1"/>
</dbReference>
<dbReference type="Pfam" id="PF07731">
    <property type="entry name" value="Cu-oxidase_2"/>
    <property type="match status" value="1"/>
</dbReference>
<keyword evidence="9" id="KW-1133">Transmembrane helix</keyword>
<dbReference type="InterPro" id="IPR045087">
    <property type="entry name" value="Cu-oxidase_fam"/>
</dbReference>
<dbReference type="InParanoid" id="G3ANF4"/>
<dbReference type="AlphaFoldDB" id="G3ANF4"/>
<proteinExistence type="inferred from homology"/>
<comment type="similarity">
    <text evidence="2">Belongs to the multicopper oxidase family.</text>
</comment>
<dbReference type="PROSITE" id="PS00079">
    <property type="entry name" value="MULTICOPPER_OXIDASE1"/>
    <property type="match status" value="2"/>
</dbReference>
<evidence type="ECO:0000256" key="5">
    <source>
        <dbReference type="ARBA" id="ARBA00022729"/>
    </source>
</evidence>
<dbReference type="InterPro" id="IPR011706">
    <property type="entry name" value="Cu-oxidase_C"/>
</dbReference>
<dbReference type="FunCoup" id="G3ANF4">
    <property type="interactions" value="734"/>
</dbReference>
<dbReference type="InterPro" id="IPR001117">
    <property type="entry name" value="Cu-oxidase_2nd"/>
</dbReference>
<evidence type="ECO:0000259" key="12">
    <source>
        <dbReference type="Pfam" id="PF07731"/>
    </source>
</evidence>
<protein>
    <recommendedName>
        <fullName evidence="16">Iron transport multicopper oxidase FET3</fullName>
    </recommendedName>
</protein>
<evidence type="ECO:0000256" key="2">
    <source>
        <dbReference type="ARBA" id="ARBA00010609"/>
    </source>
</evidence>
<dbReference type="InterPro" id="IPR011707">
    <property type="entry name" value="Cu-oxidase-like_N"/>
</dbReference>
<feature type="domain" description="Plastocyanin-like" evidence="12">
    <location>
        <begin position="367"/>
        <end position="506"/>
    </location>
</feature>
<dbReference type="HOGENOM" id="CLU_006504_7_3_1"/>
<dbReference type="EMBL" id="GL996502">
    <property type="protein sequence ID" value="EGW31943.1"/>
    <property type="molecule type" value="Genomic_DNA"/>
</dbReference>
<dbReference type="InterPro" id="IPR044130">
    <property type="entry name" value="CuRO_2_Fet3-like"/>
</dbReference>
<dbReference type="CDD" id="cd13877">
    <property type="entry name" value="CuRO_2_Fet3p_like"/>
    <property type="match status" value="1"/>
</dbReference>
<sequence length="613" mass="69663">MQILYTLYILLSLITTVVAKTHTFHWNVSWVMANPDGLHERRMVGINNVWPPPTIRVNANDRVVLHLTNSLGEFNTSLHFHGLFVKGFNAHDGPEMVTQCPIPPGATFIHDFNVGDQTGTFWYHSHTGSQYGDGLRGVFIIEDPQGFPYDYDEEVVLTVGDHYHKETQDIMKSFKTRFNPTGAEPVPQNSLFNETRNVTWSIEPEKTYLVRIVNTGLFPSHYLYIEDHSVTIIEIDGIAVEPFEVDSLYITVAQRYVVLLKTKKSINKNYRIVNVLDRDMLDYVPSDLHLVSTNWLVYNEYVPKPDPLPYFDFDTVVNALPEFDDDQFKPKSKQPLLPDPDMVIQVNFTMDMLGDGITYALFNGKSYTQPKVPTLYTALSSGNLSFHQSVYGSNTNTFVIHGDEVIDIVLNNHDPGKHPFHLHGHAFQVISRFNSDDEDNPLDFDPNNSTMTDYPEFPMVRDTVLVDPNGFLVIRFKADNPGVWFFHCHLDWHLEQGLALVLVEAPDILQKTQSKIPQNHIDVCDAVNIPHLGNAAGNRDFLDLHGENVQADWLPMGFTTRGYVAIVVCGLFAIYGIWSIYKYGIEDVSKDNSAAVISKLYKILEEYDSTANR</sequence>
<comment type="cofactor">
    <cofactor evidence="1">
        <name>Cu cation</name>
        <dbReference type="ChEBI" id="CHEBI:23378"/>
    </cofactor>
</comment>
<evidence type="ECO:0000256" key="8">
    <source>
        <dbReference type="ARBA" id="ARBA00023180"/>
    </source>
</evidence>
<dbReference type="STRING" id="619300.G3ANF4"/>
<keyword evidence="15" id="KW-1185">Reference proteome</keyword>
<keyword evidence="3" id="KW-0410">Iron transport</keyword>
<evidence type="ECO:0008006" key="16">
    <source>
        <dbReference type="Google" id="ProtNLM"/>
    </source>
</evidence>
<name>G3ANF4_SPAPN</name>
<dbReference type="Pfam" id="PF00394">
    <property type="entry name" value="Cu-oxidase"/>
    <property type="match status" value="1"/>
</dbReference>
<evidence type="ECO:0000259" key="13">
    <source>
        <dbReference type="Pfam" id="PF07732"/>
    </source>
</evidence>
<evidence type="ECO:0000313" key="15">
    <source>
        <dbReference type="Proteomes" id="UP000000709"/>
    </source>
</evidence>
<dbReference type="OMA" id="GLRGMFI"/>
<dbReference type="eggNOG" id="KOG1263">
    <property type="taxonomic scope" value="Eukaryota"/>
</dbReference>
<dbReference type="Proteomes" id="UP000000709">
    <property type="component" value="Unassembled WGS sequence"/>
</dbReference>
<feature type="domain" description="Plastocyanin-like" evidence="13">
    <location>
        <begin position="28"/>
        <end position="145"/>
    </location>
</feature>
<dbReference type="Gene3D" id="2.60.40.420">
    <property type="entry name" value="Cupredoxins - blue copper proteins"/>
    <property type="match status" value="3"/>
</dbReference>
<keyword evidence="3" id="KW-0406">Ion transport</keyword>
<dbReference type="InterPro" id="IPR008972">
    <property type="entry name" value="Cupredoxin"/>
</dbReference>
<keyword evidence="9" id="KW-0812">Transmembrane</keyword>
<organism evidence="15">
    <name type="scientific">Spathaspora passalidarum (strain NRRL Y-27907 / 11-Y1)</name>
    <dbReference type="NCBI Taxonomy" id="619300"/>
    <lineage>
        <taxon>Eukaryota</taxon>
        <taxon>Fungi</taxon>
        <taxon>Dikarya</taxon>
        <taxon>Ascomycota</taxon>
        <taxon>Saccharomycotina</taxon>
        <taxon>Pichiomycetes</taxon>
        <taxon>Debaryomycetaceae</taxon>
        <taxon>Spathaspora</taxon>
    </lineage>
</organism>
<dbReference type="RefSeq" id="XP_007375219.1">
    <property type="nucleotide sequence ID" value="XM_007375157.1"/>
</dbReference>
<dbReference type="PANTHER" id="PTHR11709:SF361">
    <property type="entry name" value="IRON TRANSPORT MULTICOPPER OXIDASE FET3"/>
    <property type="match status" value="1"/>
</dbReference>
<gene>
    <name evidence="14" type="ORF">SPAPADRAFT_66625</name>
</gene>
<dbReference type="GO" id="GO:0033215">
    <property type="term" value="P:reductive iron assimilation"/>
    <property type="evidence" value="ECO:0007669"/>
    <property type="project" value="TreeGrafter"/>
</dbReference>
<keyword evidence="7" id="KW-0186">Copper</keyword>
<keyword evidence="6" id="KW-0560">Oxidoreductase</keyword>
<keyword evidence="4" id="KW-0479">Metal-binding</keyword>
<feature type="domain" description="Plastocyanin-like" evidence="11">
    <location>
        <begin position="153"/>
        <end position="275"/>
    </location>
</feature>
<evidence type="ECO:0000256" key="3">
    <source>
        <dbReference type="ARBA" id="ARBA00022496"/>
    </source>
</evidence>
<keyword evidence="9" id="KW-0472">Membrane</keyword>
<dbReference type="GO" id="GO:0005507">
    <property type="term" value="F:copper ion binding"/>
    <property type="evidence" value="ECO:0007669"/>
    <property type="project" value="InterPro"/>
</dbReference>
<keyword evidence="5 10" id="KW-0732">Signal</keyword>
<evidence type="ECO:0000256" key="4">
    <source>
        <dbReference type="ARBA" id="ARBA00022723"/>
    </source>
</evidence>
<dbReference type="PANTHER" id="PTHR11709">
    <property type="entry name" value="MULTI-COPPER OXIDASE"/>
    <property type="match status" value="1"/>
</dbReference>
<keyword evidence="3" id="KW-0408">Iron</keyword>
<evidence type="ECO:0000256" key="7">
    <source>
        <dbReference type="ARBA" id="ARBA00023008"/>
    </source>
</evidence>
<dbReference type="GO" id="GO:0010106">
    <property type="term" value="P:cellular response to iron ion starvation"/>
    <property type="evidence" value="ECO:0007669"/>
    <property type="project" value="TreeGrafter"/>
</dbReference>
<dbReference type="Pfam" id="PF07732">
    <property type="entry name" value="Cu-oxidase_3"/>
    <property type="match status" value="1"/>
</dbReference>
<dbReference type="CDD" id="cd13899">
    <property type="entry name" value="CuRO_3_Fet3p"/>
    <property type="match status" value="1"/>
</dbReference>
<dbReference type="PROSITE" id="PS00080">
    <property type="entry name" value="MULTICOPPER_OXIDASE2"/>
    <property type="match status" value="1"/>
</dbReference>
<dbReference type="InterPro" id="IPR002355">
    <property type="entry name" value="Cu_oxidase_Cu_BS"/>
</dbReference>
<evidence type="ECO:0000256" key="1">
    <source>
        <dbReference type="ARBA" id="ARBA00001935"/>
    </source>
</evidence>
<feature type="chain" id="PRO_5003442619" description="Iron transport multicopper oxidase FET3" evidence="10">
    <location>
        <begin position="20"/>
        <end position="613"/>
    </location>
</feature>
<evidence type="ECO:0000256" key="9">
    <source>
        <dbReference type="SAM" id="Phobius"/>
    </source>
</evidence>
<dbReference type="OrthoDB" id="2121828at2759"/>
<evidence type="ECO:0000256" key="6">
    <source>
        <dbReference type="ARBA" id="ARBA00023002"/>
    </source>
</evidence>
<dbReference type="SUPFAM" id="SSF49503">
    <property type="entry name" value="Cupredoxins"/>
    <property type="match status" value="3"/>
</dbReference>
<reference evidence="14 15" key="1">
    <citation type="journal article" date="2011" name="Proc. Natl. Acad. Sci. U.S.A.">
        <title>Comparative genomics of xylose-fermenting fungi for enhanced biofuel production.</title>
        <authorList>
            <person name="Wohlbach D.J."/>
            <person name="Kuo A."/>
            <person name="Sato T.K."/>
            <person name="Potts K.M."/>
            <person name="Salamov A.A."/>
            <person name="LaButti K.M."/>
            <person name="Sun H."/>
            <person name="Clum A."/>
            <person name="Pangilinan J.L."/>
            <person name="Lindquist E.A."/>
            <person name="Lucas S."/>
            <person name="Lapidus A."/>
            <person name="Jin M."/>
            <person name="Gunawan C."/>
            <person name="Balan V."/>
            <person name="Dale B.E."/>
            <person name="Jeffries T.W."/>
            <person name="Zinkel R."/>
            <person name="Barry K.W."/>
            <person name="Grigoriev I.V."/>
            <person name="Gasch A.P."/>
        </authorList>
    </citation>
    <scope>NUCLEOTIDE SEQUENCE [LARGE SCALE GENOMIC DNA]</scope>
    <source>
        <strain evidence="15">NRRL Y-27907 / 11-Y1</strain>
    </source>
</reference>
<evidence type="ECO:0000256" key="10">
    <source>
        <dbReference type="SAM" id="SignalP"/>
    </source>
</evidence>
<dbReference type="InterPro" id="IPR033138">
    <property type="entry name" value="Cu_oxidase_CS"/>
</dbReference>
<accession>G3ANF4</accession>
<feature type="signal peptide" evidence="10">
    <location>
        <begin position="1"/>
        <end position="19"/>
    </location>
</feature>